<feature type="compositionally biased region" description="Low complexity" evidence="1">
    <location>
        <begin position="19"/>
        <end position="49"/>
    </location>
</feature>
<dbReference type="OrthoDB" id="4188844at2759"/>
<dbReference type="STRING" id="544712.C6HGS3"/>
<feature type="region of interest" description="Disordered" evidence="1">
    <location>
        <begin position="156"/>
        <end position="176"/>
    </location>
</feature>
<dbReference type="AlphaFoldDB" id="C6HGS3"/>
<proteinExistence type="predicted"/>
<evidence type="ECO:0000313" key="2">
    <source>
        <dbReference type="EMBL" id="EER40575.1"/>
    </source>
</evidence>
<feature type="compositionally biased region" description="Low complexity" evidence="1">
    <location>
        <begin position="80"/>
        <end position="93"/>
    </location>
</feature>
<dbReference type="VEuPathDB" id="FungiDB:HCDG_05164"/>
<gene>
    <name evidence="2" type="ORF">HCDG_05164</name>
</gene>
<sequence>MASSRHHHTRPPHQSRIPSTSASSTTAAAAAATTSRRSASTSSAPPASTVDPAAPIRSNTHAPGQQQHPPTPRRPGLLYSTATHSSASTVHPSSINANASTAFATTASASASVNTNTSRLAAASAGAAANILNPVPAISLSVPHAHGQAHTYGLGNAHAQQQIARSSSSSSLDNGEIVARDKNGGYKVDVPVLPVGMWDDDCEEGGGGAGMDVEIGESQGGGGGGIGAGGVGGVGGTGGIGGREKEKIEAGIVEMMCRNRSRQLHSDSPEIFLLVQQSLRNKVSSLDEDAWMYEVEDEIHV</sequence>
<evidence type="ECO:0000313" key="3">
    <source>
        <dbReference type="Proteomes" id="UP000002624"/>
    </source>
</evidence>
<organism evidence="2 3">
    <name type="scientific">Ajellomyces capsulatus (strain H143)</name>
    <name type="common">Darling's disease fungus</name>
    <name type="synonym">Histoplasma capsulatum</name>
    <dbReference type="NCBI Taxonomy" id="544712"/>
    <lineage>
        <taxon>Eukaryota</taxon>
        <taxon>Fungi</taxon>
        <taxon>Dikarya</taxon>
        <taxon>Ascomycota</taxon>
        <taxon>Pezizomycotina</taxon>
        <taxon>Eurotiomycetes</taxon>
        <taxon>Eurotiomycetidae</taxon>
        <taxon>Onygenales</taxon>
        <taxon>Ajellomycetaceae</taxon>
        <taxon>Histoplasma</taxon>
    </lineage>
</organism>
<reference evidence="3" key="1">
    <citation type="submission" date="2009-05" db="EMBL/GenBank/DDBJ databases">
        <title>The genome sequence of Ajellomyces capsulatus strain H143.</title>
        <authorList>
            <person name="Champion M."/>
            <person name="Cuomo C.A."/>
            <person name="Ma L.-J."/>
            <person name="Henn M.R."/>
            <person name="Sil A."/>
            <person name="Goldman B."/>
            <person name="Young S.K."/>
            <person name="Kodira C.D."/>
            <person name="Zeng Q."/>
            <person name="Koehrsen M."/>
            <person name="Alvarado L."/>
            <person name="Berlin A.M."/>
            <person name="Borenstein D."/>
            <person name="Chen Z."/>
            <person name="Engels R."/>
            <person name="Freedman E."/>
            <person name="Gellesch M."/>
            <person name="Goldberg J."/>
            <person name="Griggs A."/>
            <person name="Gujja S."/>
            <person name="Heiman D.I."/>
            <person name="Hepburn T.A."/>
            <person name="Howarth C."/>
            <person name="Jen D."/>
            <person name="Larson L."/>
            <person name="Lewis B."/>
            <person name="Mehta T."/>
            <person name="Park D."/>
            <person name="Pearson M."/>
            <person name="Roberts A."/>
            <person name="Saif S."/>
            <person name="Shea T.D."/>
            <person name="Shenoy N."/>
            <person name="Sisk P."/>
            <person name="Stolte C."/>
            <person name="Sykes S."/>
            <person name="Walk T."/>
            <person name="White J."/>
            <person name="Yandava C."/>
            <person name="Klein B."/>
            <person name="McEwen J.G."/>
            <person name="Puccia R."/>
            <person name="Goldman G.H."/>
            <person name="Felipe M.S."/>
            <person name="Nino-Vega G."/>
            <person name="San-Blas G."/>
            <person name="Taylor J.W."/>
            <person name="Mendoza L."/>
            <person name="Galagan J.E."/>
            <person name="Nusbaum C."/>
            <person name="Birren B.W."/>
        </authorList>
    </citation>
    <scope>NUCLEOTIDE SEQUENCE [LARGE SCALE GENOMIC DNA]</scope>
    <source>
        <strain evidence="3">H143</strain>
    </source>
</reference>
<dbReference type="EMBL" id="GG692426">
    <property type="protein sequence ID" value="EER40575.1"/>
    <property type="molecule type" value="Genomic_DNA"/>
</dbReference>
<accession>C6HGS3</accession>
<dbReference type="OMA" id="WMYEVED"/>
<feature type="region of interest" description="Disordered" evidence="1">
    <location>
        <begin position="1"/>
        <end position="93"/>
    </location>
</feature>
<name>C6HGS3_AJECH</name>
<feature type="compositionally biased region" description="Basic residues" evidence="1">
    <location>
        <begin position="1"/>
        <end position="13"/>
    </location>
</feature>
<protein>
    <submittedName>
        <fullName evidence="2">Uncharacterized protein</fullName>
    </submittedName>
</protein>
<dbReference type="HOGENOM" id="CLU_076636_0_0_1"/>
<feature type="compositionally biased region" description="Polar residues" evidence="1">
    <location>
        <begin position="57"/>
        <end position="68"/>
    </location>
</feature>
<evidence type="ECO:0000256" key="1">
    <source>
        <dbReference type="SAM" id="MobiDB-lite"/>
    </source>
</evidence>
<dbReference type="Proteomes" id="UP000002624">
    <property type="component" value="Unassembled WGS sequence"/>
</dbReference>